<feature type="transmembrane region" description="Helical" evidence="1">
    <location>
        <begin position="471"/>
        <end position="493"/>
    </location>
</feature>
<feature type="transmembrane region" description="Helical" evidence="1">
    <location>
        <begin position="444"/>
        <end position="464"/>
    </location>
</feature>
<dbReference type="RefSeq" id="WP_268078144.1">
    <property type="nucleotide sequence ID" value="NZ_CP106885.1"/>
</dbReference>
<evidence type="ECO:0000313" key="2">
    <source>
        <dbReference type="EMBL" id="WFP09076.1"/>
    </source>
</evidence>
<keyword evidence="3" id="KW-1185">Reference proteome</keyword>
<dbReference type="Proteomes" id="UP001214170">
    <property type="component" value="Chromosome"/>
</dbReference>
<dbReference type="Pfam" id="PF03929">
    <property type="entry name" value="PepSY_TM"/>
    <property type="match status" value="1"/>
</dbReference>
<dbReference type="PANTHER" id="PTHR34219">
    <property type="entry name" value="IRON-REGULATED INNER MEMBRANE PROTEIN-RELATED"/>
    <property type="match status" value="1"/>
</dbReference>
<keyword evidence="1" id="KW-0812">Transmembrane</keyword>
<feature type="transmembrane region" description="Helical" evidence="1">
    <location>
        <begin position="513"/>
        <end position="530"/>
    </location>
</feature>
<keyword evidence="1" id="KW-1133">Transmembrane helix</keyword>
<proteinExistence type="predicted"/>
<feature type="transmembrane region" description="Helical" evidence="1">
    <location>
        <begin position="7"/>
        <end position="29"/>
    </location>
</feature>
<keyword evidence="1" id="KW-0472">Membrane</keyword>
<dbReference type="InterPro" id="IPR005625">
    <property type="entry name" value="PepSY-ass_TM"/>
</dbReference>
<name>A0ABY8GWX2_9BURK</name>
<protein>
    <submittedName>
        <fullName evidence="2">PepSY-associated TM helix domain-containing protein</fullName>
    </submittedName>
</protein>
<dbReference type="EMBL" id="CP121261">
    <property type="protein sequence ID" value="WFP09076.1"/>
    <property type="molecule type" value="Genomic_DNA"/>
</dbReference>
<feature type="transmembrane region" description="Helical" evidence="1">
    <location>
        <begin position="368"/>
        <end position="390"/>
    </location>
</feature>
<organism evidence="2 3">
    <name type="scientific">Achromobacter spanius</name>
    <dbReference type="NCBI Taxonomy" id="217203"/>
    <lineage>
        <taxon>Bacteria</taxon>
        <taxon>Pseudomonadati</taxon>
        <taxon>Pseudomonadota</taxon>
        <taxon>Betaproteobacteria</taxon>
        <taxon>Burkholderiales</taxon>
        <taxon>Alcaligenaceae</taxon>
        <taxon>Achromobacter</taxon>
    </lineage>
</organism>
<sequence length="550" mass="59854">MAWLHTWVGLWFSWLLYTVFLTGSLALFAEPITHWMTPEHHAAEAAAADAAAADAAAAVAAAAQNRTPVDRAHRLDLAVDYMARHHPGAGMWEIWPVNRHHDNGLSVYWFDKNGMYADAELDPATGAELDDHHDEAGRATMGGTHFVNFHYMLHESRFGVWIVAFATMAMLVALISGVVTHKRIFKDFFTFRARKGQRSWLDAHNAVAVLTLPFQFMIAYTGIVISSAQLMPAPVVAQYGPGMQATRLYLAEMQGEEKPARTGQALTMPPLEPLVARAEAMIGQSARAIVIQNPEDSSMRVAVYGWNEASDALHNISATTGMAEFSAATGELLRMRPAGGVIGGAPALTRQVMGDLHMAPFGGLAVKWLYFVCGLAGAAMMGTGAVLFMVKRRAKLGNEFGAATARMYRLFDGLNVAALAGLAVACIGYFWANRLLPVALENRALWELRCFFGGWALMLAHAWLCRPRLAWITQLGLLAALCLLLPLLSFATVGDHPLAQMARGDWESAGVELTAVAVGVLSAWAAIRMWKRPEPAPTRRIPRATQKAAA</sequence>
<evidence type="ECO:0000313" key="3">
    <source>
        <dbReference type="Proteomes" id="UP001214170"/>
    </source>
</evidence>
<reference evidence="2 3" key="1">
    <citation type="submission" date="2023-03" db="EMBL/GenBank/DDBJ databases">
        <title>Achromobacter spanius LIG8.</title>
        <authorList>
            <person name="Shrestha S."/>
        </authorList>
    </citation>
    <scope>NUCLEOTIDE SEQUENCE [LARGE SCALE GENOMIC DNA]</scope>
    <source>
        <strain evidence="2 3">LIG8</strain>
    </source>
</reference>
<dbReference type="PANTHER" id="PTHR34219:SF4">
    <property type="entry name" value="PEPSY DOMAIN-CONTAINING PROTEIN"/>
    <property type="match status" value="1"/>
</dbReference>
<gene>
    <name evidence="2" type="ORF">P8T11_04120</name>
</gene>
<evidence type="ECO:0000256" key="1">
    <source>
        <dbReference type="SAM" id="Phobius"/>
    </source>
</evidence>
<feature type="transmembrane region" description="Helical" evidence="1">
    <location>
        <begin position="158"/>
        <end position="179"/>
    </location>
</feature>
<accession>A0ABY8GWX2</accession>
<feature type="transmembrane region" description="Helical" evidence="1">
    <location>
        <begin position="410"/>
        <end position="432"/>
    </location>
</feature>
<feature type="transmembrane region" description="Helical" evidence="1">
    <location>
        <begin position="200"/>
        <end position="225"/>
    </location>
</feature>